<dbReference type="PANTHER" id="PTHR39338:SF7">
    <property type="entry name" value="BLL6692 PROTEIN"/>
    <property type="match status" value="1"/>
</dbReference>
<evidence type="ECO:0000313" key="1">
    <source>
        <dbReference type="EMBL" id="GAF94230.1"/>
    </source>
</evidence>
<accession>X0V0P3</accession>
<protein>
    <submittedName>
        <fullName evidence="1">Uncharacterized protein</fullName>
    </submittedName>
</protein>
<dbReference type="EMBL" id="BARS01017101">
    <property type="protein sequence ID" value="GAF94230.1"/>
    <property type="molecule type" value="Genomic_DNA"/>
</dbReference>
<gene>
    <name evidence="1" type="ORF">S01H1_28021</name>
</gene>
<comment type="caution">
    <text evidence="1">The sequence shown here is derived from an EMBL/GenBank/DDBJ whole genome shotgun (WGS) entry which is preliminary data.</text>
</comment>
<dbReference type="AlphaFoldDB" id="X0V0P3"/>
<sequence>QATHFKELRTYYFHNCIYGKVFETDRFTEPKWLNDVIRECGTHYKLIMVGDALMAPYELHAQGAGAWESDRARTSGFDCLGLLASHFKDSVWLNPEPEPRWAGTTIEDIASVFEMFPLTLDGLSEAMKQLNRGSVSRA</sequence>
<proteinExistence type="predicted"/>
<organism evidence="1">
    <name type="scientific">marine sediment metagenome</name>
    <dbReference type="NCBI Taxonomy" id="412755"/>
    <lineage>
        <taxon>unclassified sequences</taxon>
        <taxon>metagenomes</taxon>
        <taxon>ecological metagenomes</taxon>
    </lineage>
</organism>
<name>X0V0P3_9ZZZZ</name>
<dbReference type="PANTHER" id="PTHR39338">
    <property type="entry name" value="BLL5662 PROTEIN-RELATED"/>
    <property type="match status" value="1"/>
</dbReference>
<reference evidence="1" key="1">
    <citation type="journal article" date="2014" name="Front. Microbiol.">
        <title>High frequency of phylogenetically diverse reductive dehalogenase-homologous genes in deep subseafloor sedimentary metagenomes.</title>
        <authorList>
            <person name="Kawai M."/>
            <person name="Futagami T."/>
            <person name="Toyoda A."/>
            <person name="Takaki Y."/>
            <person name="Nishi S."/>
            <person name="Hori S."/>
            <person name="Arai W."/>
            <person name="Tsubouchi T."/>
            <person name="Morono Y."/>
            <person name="Uchiyama I."/>
            <person name="Ito T."/>
            <person name="Fujiyama A."/>
            <person name="Inagaki F."/>
            <person name="Takami H."/>
        </authorList>
    </citation>
    <scope>NUCLEOTIDE SEQUENCE</scope>
    <source>
        <strain evidence="1">Expedition CK06-06</strain>
    </source>
</reference>
<feature type="non-terminal residue" evidence="1">
    <location>
        <position position="1"/>
    </location>
</feature>